<dbReference type="OrthoDB" id="117970at2157"/>
<reference evidence="7 8" key="1">
    <citation type="journal article" date="2004" name="Proc. Natl. Acad. Sci. U.S.A.">
        <title>Genome sequence of Picrophilus torridus and its implications for life around pH 0.</title>
        <authorList>
            <person name="Futterer O."/>
            <person name="Angelov A."/>
            <person name="Liesegang H."/>
            <person name="Gottschalk G."/>
            <person name="Schleper C."/>
            <person name="Schepers B."/>
            <person name="Dock C."/>
            <person name="Antranikian G."/>
            <person name="Liebl W."/>
        </authorList>
    </citation>
    <scope>NUCLEOTIDE SEQUENCE [LARGE SCALE GENOMIC DNA]</scope>
    <source>
        <strain evidence="8">ATCC 700027 / DSM 9790 / JCM 10055 / NBRC 100828</strain>
    </source>
</reference>
<evidence type="ECO:0000256" key="3">
    <source>
        <dbReference type="ARBA" id="ARBA00022989"/>
    </source>
</evidence>
<dbReference type="RefSeq" id="WP_011177354.1">
    <property type="nucleotide sequence ID" value="NC_005877.1"/>
</dbReference>
<dbReference type="HOGENOM" id="CLU_001265_46_14_2"/>
<dbReference type="STRING" id="263820.PTO0553"/>
<evidence type="ECO:0000256" key="5">
    <source>
        <dbReference type="SAM" id="Phobius"/>
    </source>
</evidence>
<dbReference type="InterPro" id="IPR020846">
    <property type="entry name" value="MFS_dom"/>
</dbReference>
<keyword evidence="2 5" id="KW-0812">Transmembrane</keyword>
<feature type="transmembrane region" description="Helical" evidence="5">
    <location>
        <begin position="57"/>
        <end position="75"/>
    </location>
</feature>
<accession>Q6L1L4</accession>
<dbReference type="Pfam" id="PF00083">
    <property type="entry name" value="Sugar_tr"/>
    <property type="match status" value="1"/>
</dbReference>
<feature type="transmembrane region" description="Helical" evidence="5">
    <location>
        <begin position="251"/>
        <end position="270"/>
    </location>
</feature>
<dbReference type="GO" id="GO:0022857">
    <property type="term" value="F:transmembrane transporter activity"/>
    <property type="evidence" value="ECO:0007669"/>
    <property type="project" value="InterPro"/>
</dbReference>
<dbReference type="SUPFAM" id="SSF103473">
    <property type="entry name" value="MFS general substrate transporter"/>
    <property type="match status" value="1"/>
</dbReference>
<evidence type="ECO:0000256" key="2">
    <source>
        <dbReference type="ARBA" id="ARBA00022692"/>
    </source>
</evidence>
<dbReference type="EMBL" id="AE017261">
    <property type="protein sequence ID" value="AAT43138.1"/>
    <property type="molecule type" value="Genomic_DNA"/>
</dbReference>
<dbReference type="InterPro" id="IPR005828">
    <property type="entry name" value="MFS_sugar_transport-like"/>
</dbReference>
<feature type="transmembrane region" description="Helical" evidence="5">
    <location>
        <begin position="300"/>
        <end position="320"/>
    </location>
</feature>
<comment type="subcellular location">
    <subcellularLocation>
        <location evidence="1">Membrane</location>
        <topology evidence="1">Multi-pass membrane protein</topology>
    </subcellularLocation>
</comment>
<feature type="domain" description="Major facilitator superfamily (MFS) profile" evidence="6">
    <location>
        <begin position="20"/>
        <end position="446"/>
    </location>
</feature>
<evidence type="ECO:0000313" key="8">
    <source>
        <dbReference type="Proteomes" id="UP000000438"/>
    </source>
</evidence>
<keyword evidence="4 5" id="KW-0472">Membrane</keyword>
<dbReference type="PANTHER" id="PTHR24064">
    <property type="entry name" value="SOLUTE CARRIER FAMILY 22 MEMBER"/>
    <property type="match status" value="1"/>
</dbReference>
<dbReference type="PROSITE" id="PS00217">
    <property type="entry name" value="SUGAR_TRANSPORT_2"/>
    <property type="match status" value="1"/>
</dbReference>
<dbReference type="KEGG" id="pto:PTO0553"/>
<organism evidence="7 8">
    <name type="scientific">Picrophilus torridus (strain ATCC 700027 / DSM 9790 / JCM 10055 / NBRC 100828 / KAW 2/3)</name>
    <dbReference type="NCBI Taxonomy" id="1122961"/>
    <lineage>
        <taxon>Archaea</taxon>
        <taxon>Methanobacteriati</taxon>
        <taxon>Thermoplasmatota</taxon>
        <taxon>Thermoplasmata</taxon>
        <taxon>Thermoplasmatales</taxon>
        <taxon>Picrophilaceae</taxon>
        <taxon>Picrophilus</taxon>
    </lineage>
</organism>
<feature type="transmembrane region" description="Helical" evidence="5">
    <location>
        <begin position="178"/>
        <end position="198"/>
    </location>
</feature>
<evidence type="ECO:0000256" key="1">
    <source>
        <dbReference type="ARBA" id="ARBA00004141"/>
    </source>
</evidence>
<keyword evidence="3 5" id="KW-1133">Transmembrane helix</keyword>
<dbReference type="Proteomes" id="UP000000438">
    <property type="component" value="Chromosome"/>
</dbReference>
<gene>
    <name evidence="7" type="ordered locus">PTO0553</name>
</gene>
<dbReference type="InterPro" id="IPR005829">
    <property type="entry name" value="Sugar_transporter_CS"/>
</dbReference>
<dbReference type="InterPro" id="IPR036259">
    <property type="entry name" value="MFS_trans_sf"/>
</dbReference>
<dbReference type="PaxDb" id="263820-PTO0553"/>
<dbReference type="PROSITE" id="PS00216">
    <property type="entry name" value="SUGAR_TRANSPORT_1"/>
    <property type="match status" value="1"/>
</dbReference>
<dbReference type="AlphaFoldDB" id="Q6L1L4"/>
<evidence type="ECO:0000259" key="6">
    <source>
        <dbReference type="PROSITE" id="PS50850"/>
    </source>
</evidence>
<feature type="transmembrane region" description="Helical" evidence="5">
    <location>
        <begin position="148"/>
        <end position="172"/>
    </location>
</feature>
<feature type="transmembrane region" description="Helical" evidence="5">
    <location>
        <begin position="111"/>
        <end position="127"/>
    </location>
</feature>
<protein>
    <submittedName>
        <fullName evidence="7">Phosphate transporter</fullName>
    </submittedName>
</protein>
<evidence type="ECO:0000313" key="7">
    <source>
        <dbReference type="EMBL" id="AAT43138.1"/>
    </source>
</evidence>
<dbReference type="GO" id="GO:0016020">
    <property type="term" value="C:membrane"/>
    <property type="evidence" value="ECO:0007669"/>
    <property type="project" value="UniProtKB-SubCell"/>
</dbReference>
<dbReference type="Gene3D" id="1.20.1250.20">
    <property type="entry name" value="MFS general substrate transporter like domains"/>
    <property type="match status" value="1"/>
</dbReference>
<dbReference type="PROSITE" id="PS50850">
    <property type="entry name" value="MFS"/>
    <property type="match status" value="1"/>
</dbReference>
<evidence type="ECO:0000256" key="4">
    <source>
        <dbReference type="ARBA" id="ARBA00023136"/>
    </source>
</evidence>
<dbReference type="InParanoid" id="Q6L1L4"/>
<feature type="transmembrane region" description="Helical" evidence="5">
    <location>
        <begin position="20"/>
        <end position="45"/>
    </location>
</feature>
<sequence length="463" mass="51096">MNSIDSALENAGNSKFHYRVVFISGLGFFTDAYDLFIIGVVINLLPLSGWHLSIQERAILDSMSLLAAVFGALLYGRLLDFLGRKAVYGSEIIILVIGAIGSAVATPYNNVIALIIWRFLLGFGIGGDYSTSSTIMTEYSNRKSRGRFIGMVFSMQSIGLVAGPLITILFLTSSIPVYITWRALLFIGAIPAMLVIYFRRTMPEPPRYTASVRGDFKRASENLKKFAGIDSEATGRIVSIRWTRLFMDKRFFITLIGTSVTWFLMDWALYGNSIMSNEILSYIVPSYITGIQSIIRTSEYSAMIFGIAAFPGYWAAAFLIDKIGRRLIQILGFSIMGLSYILIALTGIASASYISYFLLVYGLSYFFIEFGPNMTTFVYPPELFPITTRGLGTGISAAGGKIGAFAGTLTDTIILAFYNVNYLMIILAFLSFAGAVITFALLPETKRKPLSETSGERRYSIAK</sequence>
<dbReference type="eggNOG" id="arCOG02682">
    <property type="taxonomic scope" value="Archaea"/>
</dbReference>
<feature type="transmembrane region" description="Helical" evidence="5">
    <location>
        <begin position="87"/>
        <end position="105"/>
    </location>
</feature>
<proteinExistence type="predicted"/>
<feature type="transmembrane region" description="Helical" evidence="5">
    <location>
        <begin position="422"/>
        <end position="442"/>
    </location>
</feature>
<feature type="transmembrane region" description="Helical" evidence="5">
    <location>
        <begin position="340"/>
        <end position="368"/>
    </location>
</feature>
<dbReference type="GeneID" id="2844362"/>
<name>Q6L1L4_PICTO</name>